<keyword evidence="1" id="KW-0732">Signal</keyword>
<feature type="signal peptide" evidence="1">
    <location>
        <begin position="1"/>
        <end position="19"/>
    </location>
</feature>
<feature type="chain" id="PRO_5015128565" description="Secreted protein" evidence="1">
    <location>
        <begin position="20"/>
        <end position="78"/>
    </location>
</feature>
<dbReference type="EMBL" id="GGEC01060015">
    <property type="protein sequence ID" value="MBX40499.1"/>
    <property type="molecule type" value="Transcribed_RNA"/>
</dbReference>
<protein>
    <recommendedName>
        <fullName evidence="3">Secreted protein</fullName>
    </recommendedName>
</protein>
<reference evidence="2" key="1">
    <citation type="submission" date="2018-02" db="EMBL/GenBank/DDBJ databases">
        <title>Rhizophora mucronata_Transcriptome.</title>
        <authorList>
            <person name="Meera S.P."/>
            <person name="Sreeshan A."/>
            <person name="Augustine A."/>
        </authorList>
    </citation>
    <scope>NUCLEOTIDE SEQUENCE</scope>
    <source>
        <tissue evidence="2">Leaf</tissue>
    </source>
</reference>
<evidence type="ECO:0000313" key="2">
    <source>
        <dbReference type="EMBL" id="MBX40499.1"/>
    </source>
</evidence>
<accession>A0A2P2NDG0</accession>
<organism evidence="2">
    <name type="scientific">Rhizophora mucronata</name>
    <name type="common">Asiatic mangrove</name>
    <dbReference type="NCBI Taxonomy" id="61149"/>
    <lineage>
        <taxon>Eukaryota</taxon>
        <taxon>Viridiplantae</taxon>
        <taxon>Streptophyta</taxon>
        <taxon>Embryophyta</taxon>
        <taxon>Tracheophyta</taxon>
        <taxon>Spermatophyta</taxon>
        <taxon>Magnoliopsida</taxon>
        <taxon>eudicotyledons</taxon>
        <taxon>Gunneridae</taxon>
        <taxon>Pentapetalae</taxon>
        <taxon>rosids</taxon>
        <taxon>fabids</taxon>
        <taxon>Malpighiales</taxon>
        <taxon>Rhizophoraceae</taxon>
        <taxon>Rhizophora</taxon>
    </lineage>
</organism>
<evidence type="ECO:0000256" key="1">
    <source>
        <dbReference type="SAM" id="SignalP"/>
    </source>
</evidence>
<name>A0A2P2NDG0_RHIMU</name>
<sequence>MKLLCFLFLYLILARSLLSYESQRIPLSLLCNILLSGKYYPSGAVHLAHQSRGAVIHLYFQKFWFSLDQFNYPFTLLE</sequence>
<dbReference type="AlphaFoldDB" id="A0A2P2NDG0"/>
<proteinExistence type="predicted"/>
<evidence type="ECO:0008006" key="3">
    <source>
        <dbReference type="Google" id="ProtNLM"/>
    </source>
</evidence>